<sequence>MRWWWSCPVLCICAWNAVDAAITGALVTLNSLNAGATDSVDVEFTTGLTTPVDGALVVIFPSNFYIASTSLSNPNGIDLASTATVSGTSVTIAVVNNALPPGPISFTLSGVTSPGEGTTGRYGIRTLDTSGTIIEAVGNVAASVLTRTTLTTAGLTFSTLAAGAAAQFTVSLRTDVLLRVGSLIELQFPTMPSSNFVYTGAVVAARDGLDPASTVIAIAPPRMWLTIAGQDVAADTPVSVTFGNIFYPAAQPVGTFTIRTRHSSGGILQDMTGVAGPVLASTALDSSATVQPNSYLGGMVTTYAVRFSNTAYLPIGAKIAVVFPPRFKVSAATLGAIINIPAPNAVFSVSGSTLTLTLGSGPTMAGSGRSFTVANIVNPGTSCNKYDVIECSVAWETYSITIMDAANNVYEQSATVPGTPIVKKSLAYARVRPFIKLPNTVTTVTLSMDTQAEIPINGLIELVLPTGYTIGATAPSAYIGIPLASTNLVIAGLQASLTVAGSSILPTTGISLTLSAVTTPNWWVTGMYILRTRDALGNIMEEHDKLNGEGCPYLNDCNGHGTCTLFSWTCMCESGWGALTDIADYRAPDCTMRTCPSGLSWTSIPTGEETAHDVQVECSGMGACDRSTGSCVCIDGFTGAACERMTCPNDCYGRGKCVSMKEMATIKTAFPLSPPITYTGATSTTTWDENRVFGCVCDSSWAVGTGAGEIQASEYFGPDCSLRRCPSGDDPETLVDETDCNGKTAPGGIGVGDPGNLCYVECSNRGICNYRKGICTCFTGYSGNACQTKKVDEK</sequence>
<dbReference type="EMBL" id="SPLM01000144">
    <property type="protein sequence ID" value="TMW57441.1"/>
    <property type="molecule type" value="Genomic_DNA"/>
</dbReference>
<dbReference type="OrthoDB" id="165113at2759"/>
<keyword evidence="1 4" id="KW-0732">Signal</keyword>
<comment type="caution">
    <text evidence="6">The sequence shown here is derived from an EMBL/GenBank/DDBJ whole genome shotgun (WGS) entry which is preliminary data.</text>
</comment>
<feature type="chain" id="PRO_5035422255" description="EGF-like domain-containing protein" evidence="4">
    <location>
        <begin position="21"/>
        <end position="794"/>
    </location>
</feature>
<feature type="signal peptide" evidence="4">
    <location>
        <begin position="1"/>
        <end position="20"/>
    </location>
</feature>
<evidence type="ECO:0000313" key="7">
    <source>
        <dbReference type="Proteomes" id="UP000794436"/>
    </source>
</evidence>
<dbReference type="InterPro" id="IPR013111">
    <property type="entry name" value="EGF_extracell"/>
</dbReference>
<dbReference type="SMART" id="SM00181">
    <property type="entry name" value="EGF"/>
    <property type="match status" value="3"/>
</dbReference>
<evidence type="ECO:0000256" key="1">
    <source>
        <dbReference type="ARBA" id="ARBA00022729"/>
    </source>
</evidence>
<dbReference type="InterPro" id="IPR002049">
    <property type="entry name" value="LE_dom"/>
</dbReference>
<evidence type="ECO:0000313" key="6">
    <source>
        <dbReference type="EMBL" id="TMW57441.1"/>
    </source>
</evidence>
<evidence type="ECO:0000256" key="3">
    <source>
        <dbReference type="PROSITE-ProRule" id="PRU00076"/>
    </source>
</evidence>
<dbReference type="PANTHER" id="PTHR14949">
    <property type="entry name" value="EGF-LIKE-DOMAIN, MULTIPLE 7, 8"/>
    <property type="match status" value="1"/>
</dbReference>
<dbReference type="Pfam" id="PF07974">
    <property type="entry name" value="EGF_2"/>
    <property type="match status" value="1"/>
</dbReference>
<accession>A0A8K1C6E0</accession>
<dbReference type="CDD" id="cd00055">
    <property type="entry name" value="EGF_Lam"/>
    <property type="match status" value="1"/>
</dbReference>
<dbReference type="Proteomes" id="UP000794436">
    <property type="component" value="Unassembled WGS sequence"/>
</dbReference>
<dbReference type="PROSITE" id="PS00022">
    <property type="entry name" value="EGF_1"/>
    <property type="match status" value="2"/>
</dbReference>
<keyword evidence="7" id="KW-1185">Reference proteome</keyword>
<gene>
    <name evidence="6" type="ORF">Poli38472_003366</name>
</gene>
<keyword evidence="3" id="KW-0245">EGF-like domain</keyword>
<name>A0A8K1C6E0_PYTOL</name>
<evidence type="ECO:0000256" key="4">
    <source>
        <dbReference type="SAM" id="SignalP"/>
    </source>
</evidence>
<protein>
    <recommendedName>
        <fullName evidence="5">EGF-like domain-containing protein</fullName>
    </recommendedName>
</protein>
<keyword evidence="2 3" id="KW-1015">Disulfide bond</keyword>
<dbReference type="Gene3D" id="2.10.25.10">
    <property type="entry name" value="Laminin"/>
    <property type="match status" value="2"/>
</dbReference>
<dbReference type="PROSITE" id="PS01186">
    <property type="entry name" value="EGF_2"/>
    <property type="match status" value="2"/>
</dbReference>
<feature type="domain" description="EGF-like" evidence="5">
    <location>
        <begin position="754"/>
        <end position="787"/>
    </location>
</feature>
<organism evidence="6 7">
    <name type="scientific">Pythium oligandrum</name>
    <name type="common">Mycoparasitic fungus</name>
    <dbReference type="NCBI Taxonomy" id="41045"/>
    <lineage>
        <taxon>Eukaryota</taxon>
        <taxon>Sar</taxon>
        <taxon>Stramenopiles</taxon>
        <taxon>Oomycota</taxon>
        <taxon>Peronosporomycetes</taxon>
        <taxon>Pythiales</taxon>
        <taxon>Pythiaceae</taxon>
        <taxon>Pythium</taxon>
    </lineage>
</organism>
<feature type="disulfide bond" evidence="3">
    <location>
        <begin position="758"/>
        <end position="768"/>
    </location>
</feature>
<proteinExistence type="predicted"/>
<dbReference type="AlphaFoldDB" id="A0A8K1C6E0"/>
<evidence type="ECO:0000256" key="2">
    <source>
        <dbReference type="ARBA" id="ARBA00023157"/>
    </source>
</evidence>
<dbReference type="PANTHER" id="PTHR14949:SF56">
    <property type="entry name" value="EGF-LIKE-DOMAIN, MULTIPLE 7"/>
    <property type="match status" value="1"/>
</dbReference>
<comment type="caution">
    <text evidence="3">Lacks conserved residue(s) required for the propagation of feature annotation.</text>
</comment>
<dbReference type="InterPro" id="IPR050969">
    <property type="entry name" value="Dev_Signal_Modulators"/>
</dbReference>
<feature type="disulfide bond" evidence="3">
    <location>
        <begin position="777"/>
        <end position="786"/>
    </location>
</feature>
<dbReference type="InterPro" id="IPR000742">
    <property type="entry name" value="EGF"/>
</dbReference>
<dbReference type="PROSITE" id="PS50026">
    <property type="entry name" value="EGF_3"/>
    <property type="match status" value="1"/>
</dbReference>
<reference evidence="6" key="1">
    <citation type="submission" date="2019-03" db="EMBL/GenBank/DDBJ databases">
        <title>Long read genome sequence of the mycoparasitic Pythium oligandrum ATCC 38472 isolated from sugarbeet rhizosphere.</title>
        <authorList>
            <person name="Gaulin E."/>
        </authorList>
    </citation>
    <scope>NUCLEOTIDE SEQUENCE</scope>
    <source>
        <strain evidence="6">ATCC 38472_TT</strain>
    </source>
</reference>
<evidence type="ECO:0000259" key="5">
    <source>
        <dbReference type="PROSITE" id="PS50026"/>
    </source>
</evidence>